<name>A0A6G8Q7Z5_9ACTN</name>
<evidence type="ECO:0000256" key="1">
    <source>
        <dbReference type="ARBA" id="ARBA00010466"/>
    </source>
</evidence>
<protein>
    <recommendedName>
        <fullName evidence="5">Sugar-binding domain-containing protein</fullName>
    </recommendedName>
</protein>
<dbReference type="PANTHER" id="PTHR34294:SF1">
    <property type="entry name" value="TRANSCRIPTIONAL REGULATOR LSRR"/>
    <property type="match status" value="1"/>
</dbReference>
<dbReference type="Pfam" id="PF04198">
    <property type="entry name" value="Sugar-bind"/>
    <property type="match status" value="1"/>
</dbReference>
<evidence type="ECO:0000259" key="5">
    <source>
        <dbReference type="Pfam" id="PF04198"/>
    </source>
</evidence>
<dbReference type="GO" id="GO:0030246">
    <property type="term" value="F:carbohydrate binding"/>
    <property type="evidence" value="ECO:0007669"/>
    <property type="project" value="InterPro"/>
</dbReference>
<keyword evidence="3" id="KW-0238">DNA-binding</keyword>
<dbReference type="InterPro" id="IPR037171">
    <property type="entry name" value="NagB/RpiA_transferase-like"/>
</dbReference>
<reference evidence="6 7" key="1">
    <citation type="submission" date="2019-10" db="EMBL/GenBank/DDBJ databases">
        <title>Rubrobacter sp nov SCSIO 52090 isolated from a deep-sea sediment in the South China Sea.</title>
        <authorList>
            <person name="Chen R.W."/>
        </authorList>
    </citation>
    <scope>NUCLEOTIDE SEQUENCE [LARGE SCALE GENOMIC DNA]</scope>
    <source>
        <strain evidence="6 7">SCSIO 52909</strain>
    </source>
</reference>
<keyword evidence="7" id="KW-1185">Reference proteome</keyword>
<gene>
    <name evidence="6" type="ORF">GBA63_08005</name>
</gene>
<evidence type="ECO:0000313" key="7">
    <source>
        <dbReference type="Proteomes" id="UP000501452"/>
    </source>
</evidence>
<dbReference type="AlphaFoldDB" id="A0A6G8Q7Z5"/>
<keyword evidence="2" id="KW-0805">Transcription regulation</keyword>
<dbReference type="InterPro" id="IPR051054">
    <property type="entry name" value="SorC_transcr_regulators"/>
</dbReference>
<organism evidence="6 7">
    <name type="scientific">Rubrobacter tropicus</name>
    <dbReference type="NCBI Taxonomy" id="2653851"/>
    <lineage>
        <taxon>Bacteria</taxon>
        <taxon>Bacillati</taxon>
        <taxon>Actinomycetota</taxon>
        <taxon>Rubrobacteria</taxon>
        <taxon>Rubrobacterales</taxon>
        <taxon>Rubrobacteraceae</taxon>
        <taxon>Rubrobacter</taxon>
    </lineage>
</organism>
<dbReference type="KEGG" id="rub:GBA63_08005"/>
<accession>A0A6G8Q7Z5</accession>
<evidence type="ECO:0000256" key="2">
    <source>
        <dbReference type="ARBA" id="ARBA00023015"/>
    </source>
</evidence>
<sequence>MGPLYEVEYLRDETLTTTAVGDVCAHYFDAAGRPAAEKYDSRLVAIDRDGLRRASLTIGMAGGREKVAGIVGATRAGLIDSLVTDEETANMCIRMVEAA</sequence>
<dbReference type="EMBL" id="CP045119">
    <property type="protein sequence ID" value="QIN82590.1"/>
    <property type="molecule type" value="Genomic_DNA"/>
</dbReference>
<dbReference type="GO" id="GO:0003677">
    <property type="term" value="F:DNA binding"/>
    <property type="evidence" value="ECO:0007669"/>
    <property type="project" value="UniProtKB-KW"/>
</dbReference>
<evidence type="ECO:0000256" key="3">
    <source>
        <dbReference type="ARBA" id="ARBA00023125"/>
    </source>
</evidence>
<dbReference type="Proteomes" id="UP000501452">
    <property type="component" value="Chromosome"/>
</dbReference>
<dbReference type="RefSeq" id="WP_166179969.1">
    <property type="nucleotide sequence ID" value="NZ_CP045119.1"/>
</dbReference>
<evidence type="ECO:0000256" key="4">
    <source>
        <dbReference type="ARBA" id="ARBA00023163"/>
    </source>
</evidence>
<dbReference type="PANTHER" id="PTHR34294">
    <property type="entry name" value="TRANSCRIPTIONAL REGULATOR-RELATED"/>
    <property type="match status" value="1"/>
</dbReference>
<feature type="domain" description="Sugar-binding" evidence="5">
    <location>
        <begin position="15"/>
        <end position="92"/>
    </location>
</feature>
<comment type="similarity">
    <text evidence="1">Belongs to the SorC transcriptional regulatory family.</text>
</comment>
<keyword evidence="4" id="KW-0804">Transcription</keyword>
<dbReference type="SUPFAM" id="SSF100950">
    <property type="entry name" value="NagB/RpiA/CoA transferase-like"/>
    <property type="match status" value="1"/>
</dbReference>
<dbReference type="Gene3D" id="3.40.50.1360">
    <property type="match status" value="1"/>
</dbReference>
<evidence type="ECO:0000313" key="6">
    <source>
        <dbReference type="EMBL" id="QIN82590.1"/>
    </source>
</evidence>
<proteinExistence type="inferred from homology"/>
<dbReference type="InterPro" id="IPR007324">
    <property type="entry name" value="Sugar-bd_dom_put"/>
</dbReference>